<protein>
    <submittedName>
        <fullName evidence="1">Uncharacterized protein</fullName>
    </submittedName>
</protein>
<sequence>MCFVHKIVGTQRDYSTNSVLVRFNRLEDTIRPVELKFPAPLQEYATDPKGFLYHWESLTYLFSLDDPTYFPVLGSHLSDDETKAAQRFIQTCQNLASYSVLNDSRSLKITSKGGDNWTVTSDFPSHEAFTGFSVTFRQLHNDGEDASFSKVYRVLNKVAGQLDEDEAKSTREVLNAWRDARKSLMKKMVATLVCERLQAGAPATAPKSFQGIVPDELIRTFNYGDSLHWGDDREKLANLLDDEYNENFHKHACLTAMTQLSHLYFGFAELAAAALGDARVSS</sequence>
<dbReference type="EMBL" id="AOEX01000098">
    <property type="protein sequence ID" value="EME52306.1"/>
    <property type="molecule type" value="Genomic_DNA"/>
</dbReference>
<gene>
    <name evidence="1" type="ORF">G352_24757</name>
</gene>
<reference evidence="1 2" key="1">
    <citation type="journal article" date="2013" name="Genome Announc.">
        <title>Draft Genome Sequence of Rhodococcus ruber Strain BKS 20-38.</title>
        <authorList>
            <person name="Bala M."/>
            <person name="Kumar S."/>
            <person name="Raghava G.P."/>
            <person name="Mayilraj S."/>
        </authorList>
    </citation>
    <scope>NUCLEOTIDE SEQUENCE [LARGE SCALE GENOMIC DNA]</scope>
    <source>
        <strain evidence="1 2">BKS 20-38</strain>
    </source>
</reference>
<keyword evidence="2" id="KW-1185">Reference proteome</keyword>
<dbReference type="AlphaFoldDB" id="M2WU61"/>
<proteinExistence type="predicted"/>
<evidence type="ECO:0000313" key="1">
    <source>
        <dbReference type="EMBL" id="EME52306.1"/>
    </source>
</evidence>
<evidence type="ECO:0000313" key="2">
    <source>
        <dbReference type="Proteomes" id="UP000011731"/>
    </source>
</evidence>
<name>M2WU61_9NOCA</name>
<dbReference type="Proteomes" id="UP000011731">
    <property type="component" value="Unassembled WGS sequence"/>
</dbReference>
<organism evidence="1 2">
    <name type="scientific">Rhodococcus ruber BKS 20-38</name>
    <dbReference type="NCBI Taxonomy" id="1278076"/>
    <lineage>
        <taxon>Bacteria</taxon>
        <taxon>Bacillati</taxon>
        <taxon>Actinomycetota</taxon>
        <taxon>Actinomycetes</taxon>
        <taxon>Mycobacteriales</taxon>
        <taxon>Nocardiaceae</taxon>
        <taxon>Rhodococcus</taxon>
    </lineage>
</organism>
<accession>M2WU61</accession>
<dbReference type="PATRIC" id="fig|1278076.4.peg.5075"/>
<comment type="caution">
    <text evidence="1">The sequence shown here is derived from an EMBL/GenBank/DDBJ whole genome shotgun (WGS) entry which is preliminary data.</text>
</comment>